<dbReference type="Gene3D" id="1.10.287.1490">
    <property type="match status" value="1"/>
</dbReference>
<evidence type="ECO:0000313" key="3">
    <source>
        <dbReference type="EMBL" id="KAF0972391.1"/>
    </source>
</evidence>
<dbReference type="AlphaFoldDB" id="A0A6A5BCJ1"/>
<dbReference type="VEuPathDB" id="AmoebaDB:NF0048550"/>
<gene>
    <name evidence="3" type="ORF">FDP41_009294</name>
</gene>
<dbReference type="OrthoDB" id="2129491at2759"/>
<keyword evidence="4" id="KW-1185">Reference proteome</keyword>
<dbReference type="RefSeq" id="XP_044557106.1">
    <property type="nucleotide sequence ID" value="XM_044713237.1"/>
</dbReference>
<dbReference type="GeneID" id="68116511"/>
<feature type="coiled-coil region" evidence="1">
    <location>
        <begin position="352"/>
        <end position="382"/>
    </location>
</feature>
<sequence>MKKTPSTTASKQWTLPGSSATLNNSLVGSTLPTGLNHQNSSRKDNMEGNSSKRNFSINDLPSSTSLNQTNTDDLALGVLGTFSSNRGFDPQNFNSMIATPLKPSPNTSMMDLNILSTNNNSSKIDLSEELASQIEYNNALLKELQSMERRVQDLNRDLSQKDHDLRQVTQERFNIQKLLEKAQADLYNTKLHAERLEHENVMILDQIEKTKKSQQNVATENKELMDKLEISSQQLADRNEELKSYQNENRELRERLNKMELDVSELQYKFDETLHLLNEEKHQNLEVQKQHEQEKNDLFTEINRLTEDIEKLKYELNMSDKERDQILSNKEEIEKRVYDLEAFIESSTMQWSDKIKQSNEEYEHLMKEYKRLENDHSSLKTTHYQYLGDVRNELREICSSVLMAKDQNSKIIQEVVETQTFCKTLLTTENSTTEALINEIKSLLEMKSRCISELQNAADYSRGVELQLEEEKSKSIMFEERTSKYEQQLQEMQQKLKQTERDMTLKHAQQIERTNLEVESVKNNMRRLEEENSNLRKSQQSLQKIKSDMEENERKTLKENRVLTESIRKLQRQLEETKRYLSIVQADRNNVYNEKEDLRRELHDLLNSQRNSSNVREPFKSSVDMILQPVPSLSNTLPNTSSSNTTLLTQTNISSSLQDQAFFKVIPDDRFSRQPLKPDDAALYEETGHFSTRELASQQDHTIVPPEDRISSHLQSGLYQDLAFDPQRNMDFGNTSSSQNMLHNNFSSNYSLVPSTTPMRSLRMSNRYLDSTSNEEQ</sequence>
<dbReference type="OMA" id="IMFEERT"/>
<reference evidence="3 4" key="1">
    <citation type="journal article" date="2019" name="Sci. Rep.">
        <title>Nanopore sequencing improves the draft genome of the human pathogenic amoeba Naegleria fowleri.</title>
        <authorList>
            <person name="Liechti N."/>
            <person name="Schurch N."/>
            <person name="Bruggmann R."/>
            <person name="Wittwer M."/>
        </authorList>
    </citation>
    <scope>NUCLEOTIDE SEQUENCE [LARGE SCALE GENOMIC DNA]</scope>
    <source>
        <strain evidence="3 4">ATCC 30894</strain>
    </source>
</reference>
<feature type="coiled-coil region" evidence="1">
    <location>
        <begin position="482"/>
        <end position="608"/>
    </location>
</feature>
<dbReference type="VEuPathDB" id="AmoebaDB:NF0048540"/>
<evidence type="ECO:0000256" key="1">
    <source>
        <dbReference type="SAM" id="Coils"/>
    </source>
</evidence>
<feature type="compositionally biased region" description="Polar residues" evidence="2">
    <location>
        <begin position="768"/>
        <end position="777"/>
    </location>
</feature>
<accession>A0A6A5BCJ1</accession>
<feature type="compositionally biased region" description="Polar residues" evidence="2">
    <location>
        <begin position="1"/>
        <end position="39"/>
    </location>
</feature>
<dbReference type="VEuPathDB" id="AmoebaDB:FDP41_009294"/>
<evidence type="ECO:0000256" key="2">
    <source>
        <dbReference type="SAM" id="MobiDB-lite"/>
    </source>
</evidence>
<comment type="caution">
    <text evidence="3">The sequence shown here is derived from an EMBL/GenBank/DDBJ whole genome shotgun (WGS) entry which is preliminary data.</text>
</comment>
<feature type="compositionally biased region" description="Polar residues" evidence="2">
    <location>
        <begin position="47"/>
        <end position="69"/>
    </location>
</feature>
<name>A0A6A5BCJ1_NAEFO</name>
<feature type="region of interest" description="Disordered" evidence="2">
    <location>
        <begin position="1"/>
        <end position="69"/>
    </location>
</feature>
<dbReference type="EMBL" id="VFQX01000068">
    <property type="protein sequence ID" value="KAF0972391.1"/>
    <property type="molecule type" value="Genomic_DNA"/>
</dbReference>
<dbReference type="Proteomes" id="UP000444721">
    <property type="component" value="Unassembled WGS sequence"/>
</dbReference>
<proteinExistence type="predicted"/>
<feature type="region of interest" description="Disordered" evidence="2">
    <location>
        <begin position="753"/>
        <end position="777"/>
    </location>
</feature>
<keyword evidence="1" id="KW-0175">Coiled coil</keyword>
<protein>
    <submittedName>
        <fullName evidence="3">Uncharacterized protein</fullName>
    </submittedName>
</protein>
<evidence type="ECO:0000313" key="4">
    <source>
        <dbReference type="Proteomes" id="UP000444721"/>
    </source>
</evidence>
<dbReference type="VEuPathDB" id="AmoebaDB:NfTy_061300"/>
<feature type="coiled-coil region" evidence="1">
    <location>
        <begin position="137"/>
        <end position="322"/>
    </location>
</feature>
<dbReference type="PANTHER" id="PTHR23159:SF31">
    <property type="entry name" value="CENTROSOME-ASSOCIATED PROTEIN CEP250 ISOFORM X1"/>
    <property type="match status" value="1"/>
</dbReference>
<dbReference type="PANTHER" id="PTHR23159">
    <property type="entry name" value="CENTROSOMAL PROTEIN 2"/>
    <property type="match status" value="1"/>
</dbReference>
<organism evidence="3 4">
    <name type="scientific">Naegleria fowleri</name>
    <name type="common">Brain eating amoeba</name>
    <dbReference type="NCBI Taxonomy" id="5763"/>
    <lineage>
        <taxon>Eukaryota</taxon>
        <taxon>Discoba</taxon>
        <taxon>Heterolobosea</taxon>
        <taxon>Tetramitia</taxon>
        <taxon>Eutetramitia</taxon>
        <taxon>Vahlkampfiidae</taxon>
        <taxon>Naegleria</taxon>
    </lineage>
</organism>